<evidence type="ECO:0000313" key="11">
    <source>
        <dbReference type="EnsemblMetazoa" id="ISCW012018-PA"/>
    </source>
</evidence>
<dbReference type="PROSITE" id="PS00237">
    <property type="entry name" value="G_PROTEIN_RECEP_F1_1"/>
    <property type="match status" value="1"/>
</dbReference>
<sequence length="96" mass="10981">MNDELPMCASVFEKSGKSSREDGLPNDLKLYWQQYPWRLGETLCRLRALVAEAPSYASVLTIVAFTVERYVAIYHPLFLQTTSSLTRAVRIIAIIW</sequence>
<dbReference type="Gene3D" id="1.20.1070.10">
    <property type="entry name" value="Rhodopsin 7-helix transmembrane proteins"/>
    <property type="match status" value="1"/>
</dbReference>
<dbReference type="PANTHER" id="PTHR24243">
    <property type="entry name" value="G-PROTEIN COUPLED RECEPTOR"/>
    <property type="match status" value="1"/>
</dbReference>
<name>B7QBN4_IXOSC</name>
<dbReference type="EnsemblMetazoa" id="ISCW012018-RA">
    <property type="protein sequence ID" value="ISCW012018-PA"/>
    <property type="gene ID" value="ISCW012018"/>
</dbReference>
<dbReference type="PaxDb" id="6945-B7QBN4"/>
<evidence type="ECO:0000256" key="3">
    <source>
        <dbReference type="ARBA" id="ARBA00022692"/>
    </source>
</evidence>
<dbReference type="InParanoid" id="B7QBN4"/>
<feature type="domain" description="G-protein coupled receptors family 1 profile" evidence="9">
    <location>
        <begin position="37"/>
        <end position="96"/>
    </location>
</feature>
<protein>
    <submittedName>
        <fullName evidence="10">Neuropeptide capa receptor, putative</fullName>
    </submittedName>
</protein>
<evidence type="ECO:0000313" key="12">
    <source>
        <dbReference type="Proteomes" id="UP000001555"/>
    </source>
</evidence>
<keyword evidence="12" id="KW-1185">Reference proteome</keyword>
<dbReference type="Proteomes" id="UP000001555">
    <property type="component" value="Unassembled WGS sequence"/>
</dbReference>
<keyword evidence="5" id="KW-0297">G-protein coupled receptor</keyword>
<evidence type="ECO:0000313" key="10">
    <source>
        <dbReference type="EMBL" id="EEC16256.1"/>
    </source>
</evidence>
<dbReference type="PANTHER" id="PTHR24243:SF107">
    <property type="entry name" value="NEUROPEPTIDES CAPA RECEPTOR"/>
    <property type="match status" value="1"/>
</dbReference>
<evidence type="ECO:0000256" key="6">
    <source>
        <dbReference type="ARBA" id="ARBA00023136"/>
    </source>
</evidence>
<gene>
    <name evidence="10" type="ORF">IscW_ISCW012018</name>
</gene>
<accession>B7QBN4</accession>
<evidence type="ECO:0000256" key="4">
    <source>
        <dbReference type="ARBA" id="ARBA00022989"/>
    </source>
</evidence>
<dbReference type="GO" id="GO:0007218">
    <property type="term" value="P:neuropeptide signaling pathway"/>
    <property type="evidence" value="ECO:0007669"/>
    <property type="project" value="UniProtKB-KW"/>
</dbReference>
<dbReference type="EMBL" id="ABJB010696431">
    <property type="status" value="NOT_ANNOTATED_CDS"/>
    <property type="molecule type" value="Genomic_DNA"/>
</dbReference>
<keyword evidence="3" id="KW-0812">Transmembrane</keyword>
<keyword evidence="10" id="KW-0527">Neuropeptide</keyword>
<dbReference type="EMBL" id="ABJB010925101">
    <property type="status" value="NOT_ANNOTATED_CDS"/>
    <property type="molecule type" value="Genomic_DNA"/>
</dbReference>
<dbReference type="EMBL" id="DS902408">
    <property type="protein sequence ID" value="EEC16256.1"/>
    <property type="molecule type" value="Genomic_DNA"/>
</dbReference>
<dbReference type="VEuPathDB" id="VectorBase:ISCP_025785"/>
<evidence type="ECO:0000256" key="2">
    <source>
        <dbReference type="ARBA" id="ARBA00010663"/>
    </source>
</evidence>
<reference evidence="10 12" key="1">
    <citation type="submission" date="2008-03" db="EMBL/GenBank/DDBJ databases">
        <title>Annotation of Ixodes scapularis.</title>
        <authorList>
            <consortium name="Ixodes scapularis Genome Project Consortium"/>
            <person name="Caler E."/>
            <person name="Hannick L.I."/>
            <person name="Bidwell S."/>
            <person name="Joardar V."/>
            <person name="Thiagarajan M."/>
            <person name="Amedeo P."/>
            <person name="Galinsky K.J."/>
            <person name="Schobel S."/>
            <person name="Inman J."/>
            <person name="Hostetler J."/>
            <person name="Miller J."/>
            <person name="Hammond M."/>
            <person name="Megy K."/>
            <person name="Lawson D."/>
            <person name="Kodira C."/>
            <person name="Sutton G."/>
            <person name="Meyer J."/>
            <person name="Hill C.A."/>
            <person name="Birren B."/>
            <person name="Nene V."/>
            <person name="Collins F."/>
            <person name="Alarcon-Chaidez F."/>
            <person name="Wikel S."/>
            <person name="Strausberg R."/>
        </authorList>
    </citation>
    <scope>NUCLEOTIDE SEQUENCE [LARGE SCALE GENOMIC DNA]</scope>
    <source>
        <strain evidence="12">Wikel</strain>
        <strain evidence="10">Wikel colony</strain>
    </source>
</reference>
<dbReference type="GO" id="GO:0004930">
    <property type="term" value="F:G protein-coupled receptor activity"/>
    <property type="evidence" value="ECO:0007669"/>
    <property type="project" value="UniProtKB-KW"/>
</dbReference>
<comment type="similarity">
    <text evidence="2">Belongs to the G-protein coupled receptor 1 family.</text>
</comment>
<comment type="subcellular location">
    <subcellularLocation>
        <location evidence="1">Membrane</location>
        <topology evidence="1">Multi-pass membrane protein</topology>
    </subcellularLocation>
</comment>
<dbReference type="Pfam" id="PF00001">
    <property type="entry name" value="7tm_1"/>
    <property type="match status" value="1"/>
</dbReference>
<dbReference type="SUPFAM" id="SSF81321">
    <property type="entry name" value="Family A G protein-coupled receptor-like"/>
    <property type="match status" value="1"/>
</dbReference>
<keyword evidence="4" id="KW-1133">Transmembrane helix</keyword>
<dbReference type="PROSITE" id="PS50262">
    <property type="entry name" value="G_PROTEIN_RECEP_F1_2"/>
    <property type="match status" value="1"/>
</dbReference>
<keyword evidence="6" id="KW-0472">Membrane</keyword>
<dbReference type="InterPro" id="IPR000276">
    <property type="entry name" value="GPCR_Rhodpsn"/>
</dbReference>
<organism>
    <name type="scientific">Ixodes scapularis</name>
    <name type="common">Black-legged tick</name>
    <name type="synonym">Deer tick</name>
    <dbReference type="NCBI Taxonomy" id="6945"/>
    <lineage>
        <taxon>Eukaryota</taxon>
        <taxon>Metazoa</taxon>
        <taxon>Ecdysozoa</taxon>
        <taxon>Arthropoda</taxon>
        <taxon>Chelicerata</taxon>
        <taxon>Arachnida</taxon>
        <taxon>Acari</taxon>
        <taxon>Parasitiformes</taxon>
        <taxon>Ixodida</taxon>
        <taxon>Ixodoidea</taxon>
        <taxon>Ixodidae</taxon>
        <taxon>Ixodinae</taxon>
        <taxon>Ixodes</taxon>
    </lineage>
</organism>
<evidence type="ECO:0000256" key="7">
    <source>
        <dbReference type="ARBA" id="ARBA00023170"/>
    </source>
</evidence>
<dbReference type="OrthoDB" id="5962705at2759"/>
<dbReference type="VEuPathDB" id="VectorBase:ISCI012018"/>
<dbReference type="HOGENOM" id="CLU_2362064_0_0_1"/>
<dbReference type="InterPro" id="IPR017452">
    <property type="entry name" value="GPCR_Rhodpsn_7TM"/>
</dbReference>
<keyword evidence="8" id="KW-0807">Transducer</keyword>
<evidence type="ECO:0000256" key="8">
    <source>
        <dbReference type="ARBA" id="ARBA00023224"/>
    </source>
</evidence>
<keyword evidence="7 10" id="KW-0675">Receptor</keyword>
<dbReference type="AlphaFoldDB" id="B7QBN4"/>
<evidence type="ECO:0000256" key="1">
    <source>
        <dbReference type="ARBA" id="ARBA00004141"/>
    </source>
</evidence>
<dbReference type="EMBL" id="ABJB010298793">
    <property type="status" value="NOT_ANNOTATED_CDS"/>
    <property type="molecule type" value="Genomic_DNA"/>
</dbReference>
<dbReference type="VEuPathDB" id="VectorBase:ISCW012018"/>
<proteinExistence type="inferred from homology"/>
<evidence type="ECO:0000259" key="9">
    <source>
        <dbReference type="PROSITE" id="PS50262"/>
    </source>
</evidence>
<dbReference type="GO" id="GO:0016020">
    <property type="term" value="C:membrane"/>
    <property type="evidence" value="ECO:0007669"/>
    <property type="project" value="UniProtKB-SubCell"/>
</dbReference>
<reference evidence="11" key="2">
    <citation type="submission" date="2020-05" db="UniProtKB">
        <authorList>
            <consortium name="EnsemblMetazoa"/>
        </authorList>
    </citation>
    <scope>IDENTIFICATION</scope>
    <source>
        <strain evidence="11">wikel</strain>
    </source>
</reference>
<evidence type="ECO:0000256" key="5">
    <source>
        <dbReference type="ARBA" id="ARBA00023040"/>
    </source>
</evidence>